<gene>
    <name evidence="1" type="ORF">M9H77_07726</name>
</gene>
<name>A0ACC0BVW2_CATRO</name>
<comment type="caution">
    <text evidence="1">The sequence shown here is derived from an EMBL/GenBank/DDBJ whole genome shotgun (WGS) entry which is preliminary data.</text>
</comment>
<reference evidence="2" key="1">
    <citation type="journal article" date="2023" name="Nat. Plants">
        <title>Single-cell RNA sequencing provides a high-resolution roadmap for understanding the multicellular compartmentation of specialized metabolism.</title>
        <authorList>
            <person name="Sun S."/>
            <person name="Shen X."/>
            <person name="Li Y."/>
            <person name="Li Y."/>
            <person name="Wang S."/>
            <person name="Li R."/>
            <person name="Zhang H."/>
            <person name="Shen G."/>
            <person name="Guo B."/>
            <person name="Wei J."/>
            <person name="Xu J."/>
            <person name="St-Pierre B."/>
            <person name="Chen S."/>
            <person name="Sun C."/>
        </authorList>
    </citation>
    <scope>NUCLEOTIDE SEQUENCE [LARGE SCALE GENOMIC DNA]</scope>
</reference>
<evidence type="ECO:0000313" key="2">
    <source>
        <dbReference type="Proteomes" id="UP001060085"/>
    </source>
</evidence>
<dbReference type="Proteomes" id="UP001060085">
    <property type="component" value="Linkage Group LG02"/>
</dbReference>
<accession>A0ACC0BVW2</accession>
<organism evidence="1 2">
    <name type="scientific">Catharanthus roseus</name>
    <name type="common">Madagascar periwinkle</name>
    <name type="synonym">Vinca rosea</name>
    <dbReference type="NCBI Taxonomy" id="4058"/>
    <lineage>
        <taxon>Eukaryota</taxon>
        <taxon>Viridiplantae</taxon>
        <taxon>Streptophyta</taxon>
        <taxon>Embryophyta</taxon>
        <taxon>Tracheophyta</taxon>
        <taxon>Spermatophyta</taxon>
        <taxon>Magnoliopsida</taxon>
        <taxon>eudicotyledons</taxon>
        <taxon>Gunneridae</taxon>
        <taxon>Pentapetalae</taxon>
        <taxon>asterids</taxon>
        <taxon>lamiids</taxon>
        <taxon>Gentianales</taxon>
        <taxon>Apocynaceae</taxon>
        <taxon>Rauvolfioideae</taxon>
        <taxon>Vinceae</taxon>
        <taxon>Catharanthinae</taxon>
        <taxon>Catharanthus</taxon>
    </lineage>
</organism>
<proteinExistence type="predicted"/>
<dbReference type="EMBL" id="CM044702">
    <property type="protein sequence ID" value="KAI5676776.1"/>
    <property type="molecule type" value="Genomic_DNA"/>
</dbReference>
<protein>
    <submittedName>
        <fullName evidence="1">Uncharacterized protein</fullName>
    </submittedName>
</protein>
<evidence type="ECO:0000313" key="1">
    <source>
        <dbReference type="EMBL" id="KAI5676776.1"/>
    </source>
</evidence>
<sequence>MEVPSKLQKVDRGAKRGCFQLAEEVRRENYYTGNARKPTGGSKCSAAVGENEFNFSSRSTNLEHEYYSPTFLPPMHNANGPELHALPITGNSENQIVRVPDKIDATVFPFDNRYKDTDLQSTRIVDRNKDRKGKQVSSSLYDRLCEKNMRSEVQSADRDRKCPSSPSQKPLDNSKSGRIDATEFPFDNRDKDANLQSTRIVDRKKDRNKIDATKFPFDNQYKDTDLQSTRIVDRNKGRKGDLGNIGFHWICGMVPWIDLCQGSWSLYALLRSIGMIQEHDVLSFKSCGHALMQMHDCVCLDADITAARAPQGQVGNFEIHDCPSNVGFCEGVVAHSSAKVSRRAYSFSKQIPRNLHLLMYSQGQCFPNMFNMRRPARDDIALYFYPGNNENADRSRRQYSSLVRFIDQKGLMLGSRMGSVELLVYPSSLLEVDAKRLGDCYFMWGVYHRIREDSKH</sequence>
<keyword evidence="2" id="KW-1185">Reference proteome</keyword>